<proteinExistence type="predicted"/>
<sequence>MSGADSRSAGARAAEPGTVEAALVGGPADIPESTRRCRADAGARTIKLAHRGGYEHFELVDAADPADPAADGPAIFRWTTRTKIAE</sequence>
<evidence type="ECO:0000256" key="1">
    <source>
        <dbReference type="SAM" id="MobiDB-lite"/>
    </source>
</evidence>
<gene>
    <name evidence="2" type="ORF">FXF69_18235</name>
</gene>
<evidence type="ECO:0000313" key="3">
    <source>
        <dbReference type="Proteomes" id="UP000323380"/>
    </source>
</evidence>
<feature type="compositionally biased region" description="Low complexity" evidence="1">
    <location>
        <begin position="1"/>
        <end position="14"/>
    </location>
</feature>
<dbReference type="Proteomes" id="UP000323380">
    <property type="component" value="Unassembled WGS sequence"/>
</dbReference>
<protein>
    <submittedName>
        <fullName evidence="2">Uncharacterized protein</fullName>
    </submittedName>
</protein>
<keyword evidence="3" id="KW-1185">Reference proteome</keyword>
<name>A0A5D0NLM4_9ACTN</name>
<reference evidence="2 3" key="1">
    <citation type="submission" date="2019-08" db="EMBL/GenBank/DDBJ databases">
        <title>Actinomadura sp. nov. CYP1-5 isolated from mountain soil.</title>
        <authorList>
            <person name="Songsumanus A."/>
            <person name="Kuncharoen N."/>
            <person name="Kudo T."/>
            <person name="Yuki M."/>
            <person name="Igarashi Y."/>
            <person name="Tanasupawat S."/>
        </authorList>
    </citation>
    <scope>NUCLEOTIDE SEQUENCE [LARGE SCALE GENOMIC DNA]</scope>
    <source>
        <strain evidence="2 3">JCM 14158</strain>
    </source>
</reference>
<feature type="region of interest" description="Disordered" evidence="1">
    <location>
        <begin position="1"/>
        <end position="35"/>
    </location>
</feature>
<comment type="caution">
    <text evidence="2">The sequence shown here is derived from an EMBL/GenBank/DDBJ whole genome shotgun (WGS) entry which is preliminary data.</text>
</comment>
<dbReference type="RefSeq" id="WP_067904597.1">
    <property type="nucleotide sequence ID" value="NZ_VSFG01000003.1"/>
</dbReference>
<dbReference type="Pfam" id="PF19450">
    <property type="entry name" value="DUF5988"/>
    <property type="match status" value="1"/>
</dbReference>
<organism evidence="2 3">
    <name type="scientific">Actinomadura chibensis</name>
    <dbReference type="NCBI Taxonomy" id="392828"/>
    <lineage>
        <taxon>Bacteria</taxon>
        <taxon>Bacillati</taxon>
        <taxon>Actinomycetota</taxon>
        <taxon>Actinomycetes</taxon>
        <taxon>Streptosporangiales</taxon>
        <taxon>Thermomonosporaceae</taxon>
        <taxon>Actinomadura</taxon>
    </lineage>
</organism>
<dbReference type="EMBL" id="VSFG01000003">
    <property type="protein sequence ID" value="TYB45386.1"/>
    <property type="molecule type" value="Genomic_DNA"/>
</dbReference>
<evidence type="ECO:0000313" key="2">
    <source>
        <dbReference type="EMBL" id="TYB45386.1"/>
    </source>
</evidence>
<dbReference type="STRING" id="1220554.GCA_001552135_07866"/>
<dbReference type="InterPro" id="IPR046030">
    <property type="entry name" value="DUF5988"/>
</dbReference>
<dbReference type="AlphaFoldDB" id="A0A5D0NLM4"/>
<accession>A0A5D0NLM4</accession>